<dbReference type="InterPro" id="IPR013087">
    <property type="entry name" value="Znf_C2H2_type"/>
</dbReference>
<dbReference type="PANTHER" id="PTHR21354:SF0">
    <property type="entry name" value="ZINC FINGER PROTEIN 511"/>
    <property type="match status" value="1"/>
</dbReference>
<evidence type="ECO:0000256" key="1">
    <source>
        <dbReference type="SAM" id="MobiDB-lite"/>
    </source>
</evidence>
<dbReference type="PANTHER" id="PTHR21354">
    <property type="entry name" value="ZINC FINGER PROTEIN 511"/>
    <property type="match status" value="1"/>
</dbReference>
<sequence length="134" mass="15943">MKKRSYGNVDMSKRGRQGFQDEDSQTTSGSTIICQEHPCVLNHVPIELYTEHVQQYHEHRCEACWGNFVTEKLLEIHQEECHNPFRQKSSLRCFESNCVQEFNTQDQRIDHLLKEHNYPNTFDFNIISRGYTFE</sequence>
<evidence type="ECO:0000313" key="4">
    <source>
        <dbReference type="Proteomes" id="UP000187013"/>
    </source>
</evidence>
<comment type="caution">
    <text evidence="3">The sequence shown here is derived from an EMBL/GenBank/DDBJ whole genome shotgun (WGS) entry which is preliminary data.</text>
</comment>
<dbReference type="EMBL" id="BDGX01000009">
    <property type="protein sequence ID" value="GAV48380.1"/>
    <property type="molecule type" value="Genomic_DNA"/>
</dbReference>
<dbReference type="SMART" id="SM00355">
    <property type="entry name" value="ZnF_C2H2"/>
    <property type="match status" value="2"/>
</dbReference>
<reference evidence="3 4" key="1">
    <citation type="submission" date="2016-08" db="EMBL/GenBank/DDBJ databases">
        <title>Draft genome sequence of allopolyploid Zygosaccharomyces rouxii.</title>
        <authorList>
            <person name="Watanabe J."/>
            <person name="Uehara K."/>
            <person name="Mogi Y."/>
            <person name="Tsukioka Y."/>
        </authorList>
    </citation>
    <scope>NUCLEOTIDE SEQUENCE [LARGE SCALE GENOMIC DNA]</scope>
    <source>
        <strain evidence="3 4">NBRC 110957</strain>
    </source>
</reference>
<dbReference type="OMA" id="YNFNIIY"/>
<dbReference type="eggNOG" id="KOG4173">
    <property type="taxonomic scope" value="Eukaryota"/>
</dbReference>
<evidence type="ECO:0000313" key="3">
    <source>
        <dbReference type="EMBL" id="GAV48380.1"/>
    </source>
</evidence>
<gene>
    <name evidence="3" type="ORF">ZYGR_0I06770</name>
</gene>
<feature type="domain" description="C2H2-type" evidence="2">
    <location>
        <begin position="61"/>
        <end position="82"/>
    </location>
</feature>
<feature type="region of interest" description="Disordered" evidence="1">
    <location>
        <begin position="1"/>
        <end position="24"/>
    </location>
</feature>
<name>A0A1Q2ZY20_ZYGRO</name>
<dbReference type="InterPro" id="IPR039258">
    <property type="entry name" value="ZNF511"/>
</dbReference>
<dbReference type="OrthoDB" id="18440at2759"/>
<evidence type="ECO:0000259" key="2">
    <source>
        <dbReference type="PROSITE" id="PS00028"/>
    </source>
</evidence>
<protein>
    <recommendedName>
        <fullName evidence="2">C2H2-type domain-containing protein</fullName>
    </recommendedName>
</protein>
<dbReference type="AlphaFoldDB" id="A0A1Q2ZY20"/>
<accession>A0A1Q2ZY20</accession>
<proteinExistence type="predicted"/>
<dbReference type="PROSITE" id="PS00028">
    <property type="entry name" value="ZINC_FINGER_C2H2_1"/>
    <property type="match status" value="1"/>
</dbReference>
<organism evidence="3 4">
    <name type="scientific">Zygosaccharomyces rouxii</name>
    <dbReference type="NCBI Taxonomy" id="4956"/>
    <lineage>
        <taxon>Eukaryota</taxon>
        <taxon>Fungi</taxon>
        <taxon>Dikarya</taxon>
        <taxon>Ascomycota</taxon>
        <taxon>Saccharomycotina</taxon>
        <taxon>Saccharomycetes</taxon>
        <taxon>Saccharomycetales</taxon>
        <taxon>Saccharomycetaceae</taxon>
        <taxon>Zygosaccharomyces</taxon>
    </lineage>
</organism>
<dbReference type="Proteomes" id="UP000187013">
    <property type="component" value="Unassembled WGS sequence"/>
</dbReference>